<gene>
    <name evidence="1" type="ORF">EXN66_Car010471</name>
</gene>
<dbReference type="EMBL" id="CM015721">
    <property type="protein sequence ID" value="KAF3694795.1"/>
    <property type="molecule type" value="Genomic_DNA"/>
</dbReference>
<accession>A0A6G1PWZ1</accession>
<protein>
    <submittedName>
        <fullName evidence="1">Uncharacterized protein</fullName>
    </submittedName>
</protein>
<dbReference type="Proteomes" id="UP000503349">
    <property type="component" value="Chromosome 10"/>
</dbReference>
<reference evidence="1 2" key="1">
    <citation type="submission" date="2019-02" db="EMBL/GenBank/DDBJ databases">
        <title>Opniocepnalus argus genome.</title>
        <authorList>
            <person name="Zhou C."/>
            <person name="Xiao S."/>
        </authorList>
    </citation>
    <scope>NUCLEOTIDE SEQUENCE [LARGE SCALE GENOMIC DNA]</scope>
    <source>
        <strain evidence="1">OARG1902GOOAL</strain>
        <tissue evidence="1">Muscle</tissue>
    </source>
</reference>
<keyword evidence="2" id="KW-1185">Reference proteome</keyword>
<name>A0A6G1PWZ1_CHAAH</name>
<dbReference type="AlphaFoldDB" id="A0A6G1PWZ1"/>
<organism evidence="1 2">
    <name type="scientific">Channa argus</name>
    <name type="common">Northern snakehead</name>
    <name type="synonym">Ophicephalus argus</name>
    <dbReference type="NCBI Taxonomy" id="215402"/>
    <lineage>
        <taxon>Eukaryota</taxon>
        <taxon>Metazoa</taxon>
        <taxon>Chordata</taxon>
        <taxon>Craniata</taxon>
        <taxon>Vertebrata</taxon>
        <taxon>Euteleostomi</taxon>
        <taxon>Actinopterygii</taxon>
        <taxon>Neopterygii</taxon>
        <taxon>Teleostei</taxon>
        <taxon>Neoteleostei</taxon>
        <taxon>Acanthomorphata</taxon>
        <taxon>Anabantaria</taxon>
        <taxon>Anabantiformes</taxon>
        <taxon>Channoidei</taxon>
        <taxon>Channidae</taxon>
        <taxon>Channa</taxon>
    </lineage>
</organism>
<sequence>MRVGISPACCAQMLSASSDSAAFTLHHTPHSPSGRCSYQILQIRTLQNFPIKQKSLVQIDQIFLVVNISSLLQVMFNESVSWQACTASLHVKISSGAYFN</sequence>
<proteinExistence type="predicted"/>
<evidence type="ECO:0000313" key="2">
    <source>
        <dbReference type="Proteomes" id="UP000503349"/>
    </source>
</evidence>
<reference evidence="2" key="2">
    <citation type="submission" date="2019-02" db="EMBL/GenBank/DDBJ databases">
        <title>Opniocepnalus argus Var Kimnra genome.</title>
        <authorList>
            <person name="Zhou C."/>
            <person name="Xiao S."/>
        </authorList>
    </citation>
    <scope>NUCLEOTIDE SEQUENCE [LARGE SCALE GENOMIC DNA]</scope>
</reference>
<evidence type="ECO:0000313" key="1">
    <source>
        <dbReference type="EMBL" id="KAF3694795.1"/>
    </source>
</evidence>